<comment type="caution">
    <text evidence="14">The sequence shown here is derived from an EMBL/GenBank/DDBJ whole genome shotgun (WGS) entry which is preliminary data.</text>
</comment>
<dbReference type="PRINTS" id="PR00245">
    <property type="entry name" value="OLFACTORYR"/>
</dbReference>
<dbReference type="InterPro" id="IPR000725">
    <property type="entry name" value="Olfact_rcpt"/>
</dbReference>
<evidence type="ECO:0000256" key="9">
    <source>
        <dbReference type="ARBA" id="ARBA00023170"/>
    </source>
</evidence>
<feature type="transmembrane region" description="Helical" evidence="12">
    <location>
        <begin position="52"/>
        <end position="72"/>
    </location>
</feature>
<feature type="transmembrane region" description="Helical" evidence="12">
    <location>
        <begin position="135"/>
        <end position="158"/>
    </location>
</feature>
<evidence type="ECO:0000256" key="4">
    <source>
        <dbReference type="ARBA" id="ARBA00022692"/>
    </source>
</evidence>
<dbReference type="PROSITE" id="PS00237">
    <property type="entry name" value="G_PROTEIN_RECEP_F1_1"/>
    <property type="match status" value="1"/>
</dbReference>
<dbReference type="PANTHER" id="PTHR26450">
    <property type="entry name" value="OLFACTORY RECEPTOR 56B1-RELATED"/>
    <property type="match status" value="1"/>
</dbReference>
<dbReference type="OrthoDB" id="5969463at2759"/>
<feature type="transmembrane region" description="Helical" evidence="12">
    <location>
        <begin position="92"/>
        <end position="114"/>
    </location>
</feature>
<dbReference type="PRINTS" id="PR00237">
    <property type="entry name" value="GPCRRHODOPSN"/>
</dbReference>
<dbReference type="EMBL" id="VZTY01068134">
    <property type="protein sequence ID" value="NXU60082.1"/>
    <property type="molecule type" value="Genomic_DNA"/>
</dbReference>
<evidence type="ECO:0000256" key="7">
    <source>
        <dbReference type="ARBA" id="ARBA00023040"/>
    </source>
</evidence>
<evidence type="ECO:0000313" key="14">
    <source>
        <dbReference type="EMBL" id="NXU60082.1"/>
    </source>
</evidence>
<feature type="transmembrane region" description="Helical" evidence="12">
    <location>
        <begin position="261"/>
        <end position="279"/>
    </location>
</feature>
<accession>A0A7L3M1Z4</accession>
<evidence type="ECO:0000256" key="2">
    <source>
        <dbReference type="ARBA" id="ARBA00022475"/>
    </source>
</evidence>
<dbReference type="PROSITE" id="PS50262">
    <property type="entry name" value="G_PROTEIN_RECEP_F1_2"/>
    <property type="match status" value="1"/>
</dbReference>
<dbReference type="InterPro" id="IPR000276">
    <property type="entry name" value="GPCR_Rhodpsn"/>
</dbReference>
<evidence type="ECO:0000259" key="13">
    <source>
        <dbReference type="PROSITE" id="PS50262"/>
    </source>
</evidence>
<keyword evidence="8 12" id="KW-0472">Membrane</keyword>
<comment type="similarity">
    <text evidence="11">Belongs to the G-protein coupled receptor 1 family.</text>
</comment>
<feature type="transmembrane region" description="Helical" evidence="12">
    <location>
        <begin position="16"/>
        <end position="40"/>
    </location>
</feature>
<feature type="transmembrane region" description="Helical" evidence="12">
    <location>
        <begin position="195"/>
        <end position="216"/>
    </location>
</feature>
<evidence type="ECO:0000256" key="10">
    <source>
        <dbReference type="ARBA" id="ARBA00023224"/>
    </source>
</evidence>
<evidence type="ECO:0000256" key="12">
    <source>
        <dbReference type="RuleBase" id="RU363047"/>
    </source>
</evidence>
<keyword evidence="15" id="KW-1185">Reference proteome</keyword>
<dbReference type="SUPFAM" id="SSF81321">
    <property type="entry name" value="Family A G protein-coupled receptor-like"/>
    <property type="match status" value="1"/>
</dbReference>
<evidence type="ECO:0000256" key="11">
    <source>
        <dbReference type="RuleBase" id="RU000688"/>
    </source>
</evidence>
<dbReference type="InterPro" id="IPR017452">
    <property type="entry name" value="GPCR_Rhodpsn_7TM"/>
</dbReference>
<evidence type="ECO:0000256" key="1">
    <source>
        <dbReference type="ARBA" id="ARBA00004651"/>
    </source>
</evidence>
<dbReference type="AlphaFoldDB" id="A0A7L3M1Z4"/>
<proteinExistence type="inferred from homology"/>
<dbReference type="GO" id="GO:0004984">
    <property type="term" value="F:olfactory receptor activity"/>
    <property type="evidence" value="ECO:0007669"/>
    <property type="project" value="InterPro"/>
</dbReference>
<keyword evidence="5 12" id="KW-0552">Olfaction</keyword>
<dbReference type="GO" id="GO:0005886">
    <property type="term" value="C:plasma membrane"/>
    <property type="evidence" value="ECO:0007669"/>
    <property type="project" value="UniProtKB-SubCell"/>
</dbReference>
<feature type="non-terminal residue" evidence="14">
    <location>
        <position position="1"/>
    </location>
</feature>
<evidence type="ECO:0000313" key="15">
    <source>
        <dbReference type="Proteomes" id="UP000582182"/>
    </source>
</evidence>
<evidence type="ECO:0000256" key="8">
    <source>
        <dbReference type="ARBA" id="ARBA00023136"/>
    </source>
</evidence>
<comment type="subcellular location">
    <subcellularLocation>
        <location evidence="1 12">Cell membrane</location>
        <topology evidence="1 12">Multi-pass membrane protein</topology>
    </subcellularLocation>
</comment>
<dbReference type="FunFam" id="1.20.1070.10:FF:000013">
    <property type="entry name" value="Olfactory receptor"/>
    <property type="match status" value="1"/>
</dbReference>
<organism evidence="14 15">
    <name type="scientific">Turnix velox</name>
    <name type="common">Little buttonquail</name>
    <dbReference type="NCBI Taxonomy" id="2529409"/>
    <lineage>
        <taxon>Eukaryota</taxon>
        <taxon>Metazoa</taxon>
        <taxon>Chordata</taxon>
        <taxon>Craniata</taxon>
        <taxon>Vertebrata</taxon>
        <taxon>Euteleostomi</taxon>
        <taxon>Archelosauria</taxon>
        <taxon>Archosauria</taxon>
        <taxon>Dinosauria</taxon>
        <taxon>Saurischia</taxon>
        <taxon>Theropoda</taxon>
        <taxon>Coelurosauria</taxon>
        <taxon>Aves</taxon>
        <taxon>Neognathae</taxon>
        <taxon>Neoaves</taxon>
        <taxon>Charadriiformes</taxon>
        <taxon>Turnicidae</taxon>
        <taxon>Turnix</taxon>
    </lineage>
</organism>
<keyword evidence="7 11" id="KW-0297">G-protein coupled receptor</keyword>
<keyword evidence="6 12" id="KW-1133">Transmembrane helix</keyword>
<sequence length="280" mass="30871">PFILVGIPDLELSPTLLGFLFFSSYLITLLGNGLVLLLILLDKSLRTPTHCFLAMLAFIDVLMVTSVVPKMLSTLWLKAGEIGQVSCFFQMFLVHSTTSAESGVLLAMAIDRYVAICHPLRYQTILSHQTISHMALAITLRALLFILPLTGLVSHLSYCHSHLLPHSYCEHMALAKLACGDTKPSQTYSLLGSSFIVAMDLTFIMASYGMILKAVLGKEKTCQKALRTCGCHLSLLLLYYVPGMVSIYAQRVGSGVRPREQVLLADIYLTLPTMLNPIIY</sequence>
<keyword evidence="9 11" id="KW-0675">Receptor</keyword>
<keyword evidence="4 11" id="KW-0812">Transmembrane</keyword>
<feature type="domain" description="G-protein coupled receptors family 1 profile" evidence="13">
    <location>
        <begin position="31"/>
        <end position="280"/>
    </location>
</feature>
<keyword evidence="3 12" id="KW-0716">Sensory transduction</keyword>
<reference evidence="14 15" key="1">
    <citation type="submission" date="2019-09" db="EMBL/GenBank/DDBJ databases">
        <title>Bird 10,000 Genomes (B10K) Project - Family phase.</title>
        <authorList>
            <person name="Zhang G."/>
        </authorList>
    </citation>
    <scope>NUCLEOTIDE SEQUENCE [LARGE SCALE GENOMIC DNA]</scope>
    <source>
        <strain evidence="14">B10K-DU-029-46</strain>
    </source>
</reference>
<keyword evidence="2 12" id="KW-1003">Cell membrane</keyword>
<name>A0A7L3M1Z4_9CHAR</name>
<dbReference type="GO" id="GO:0004930">
    <property type="term" value="F:G protein-coupled receptor activity"/>
    <property type="evidence" value="ECO:0007669"/>
    <property type="project" value="UniProtKB-KW"/>
</dbReference>
<gene>
    <name evidence="14" type="primary">Or52i1</name>
    <name evidence="14" type="ORF">TURVEL_R07958</name>
</gene>
<evidence type="ECO:0000256" key="5">
    <source>
        <dbReference type="ARBA" id="ARBA00022725"/>
    </source>
</evidence>
<protein>
    <recommendedName>
        <fullName evidence="12">Olfactory receptor</fullName>
    </recommendedName>
</protein>
<dbReference type="Pfam" id="PF13853">
    <property type="entry name" value="7tm_4"/>
    <property type="match status" value="1"/>
</dbReference>
<dbReference type="Gene3D" id="1.20.1070.10">
    <property type="entry name" value="Rhodopsin 7-helix transmembrane proteins"/>
    <property type="match status" value="1"/>
</dbReference>
<dbReference type="InterPro" id="IPR050402">
    <property type="entry name" value="OR51/52/56-like"/>
</dbReference>
<feature type="non-terminal residue" evidence="14">
    <location>
        <position position="280"/>
    </location>
</feature>
<feature type="transmembrane region" description="Helical" evidence="12">
    <location>
        <begin position="228"/>
        <end position="249"/>
    </location>
</feature>
<dbReference type="PANTHER" id="PTHR26450:SF177">
    <property type="entry name" value="OLFACTORY RECEPTOR 52I1-RELATED"/>
    <property type="match status" value="1"/>
</dbReference>
<keyword evidence="10 11" id="KW-0807">Transducer</keyword>
<evidence type="ECO:0000256" key="6">
    <source>
        <dbReference type="ARBA" id="ARBA00022989"/>
    </source>
</evidence>
<evidence type="ECO:0000256" key="3">
    <source>
        <dbReference type="ARBA" id="ARBA00022606"/>
    </source>
</evidence>
<dbReference type="Proteomes" id="UP000582182">
    <property type="component" value="Unassembled WGS sequence"/>
</dbReference>